<name>A0AA35WRG8_GEOBA</name>
<reference evidence="6" key="1">
    <citation type="submission" date="2023-03" db="EMBL/GenBank/DDBJ databases">
        <authorList>
            <person name="Steffen K."/>
            <person name="Cardenas P."/>
        </authorList>
    </citation>
    <scope>NUCLEOTIDE SEQUENCE</scope>
</reference>
<dbReference type="SMART" id="SM00237">
    <property type="entry name" value="Calx_beta"/>
    <property type="match status" value="2"/>
</dbReference>
<gene>
    <name evidence="6" type="ORF">GBAR_LOCUS13830</name>
</gene>
<organism evidence="6 7">
    <name type="scientific">Geodia barretti</name>
    <name type="common">Barrett's horny sponge</name>
    <dbReference type="NCBI Taxonomy" id="519541"/>
    <lineage>
        <taxon>Eukaryota</taxon>
        <taxon>Metazoa</taxon>
        <taxon>Porifera</taxon>
        <taxon>Demospongiae</taxon>
        <taxon>Heteroscleromorpha</taxon>
        <taxon>Tetractinellida</taxon>
        <taxon>Astrophorina</taxon>
        <taxon>Geodiidae</taxon>
        <taxon>Geodia</taxon>
    </lineage>
</organism>
<evidence type="ECO:0000256" key="2">
    <source>
        <dbReference type="ARBA" id="ARBA00022737"/>
    </source>
</evidence>
<dbReference type="PANTHER" id="PTHR11878">
    <property type="entry name" value="SODIUM/CALCIUM EXCHANGER"/>
    <property type="match status" value="1"/>
</dbReference>
<evidence type="ECO:0000256" key="3">
    <source>
        <dbReference type="ARBA" id="ARBA00022837"/>
    </source>
</evidence>
<evidence type="ECO:0000256" key="1">
    <source>
        <dbReference type="ARBA" id="ARBA00022729"/>
    </source>
</evidence>
<dbReference type="AlphaFoldDB" id="A0AA35WRG8"/>
<dbReference type="PANTHER" id="PTHR11878:SF65">
    <property type="entry name" value="NA_CA-EXCHANGE PROTEIN, ISOFORM G"/>
    <property type="match status" value="1"/>
</dbReference>
<dbReference type="EMBL" id="CASHTH010002026">
    <property type="protein sequence ID" value="CAI8023712.1"/>
    <property type="molecule type" value="Genomic_DNA"/>
</dbReference>
<feature type="domain" description="Calx-beta" evidence="5">
    <location>
        <begin position="10"/>
        <end position="120"/>
    </location>
</feature>
<dbReference type="InterPro" id="IPR003644">
    <property type="entry name" value="Calx_beta"/>
</dbReference>
<keyword evidence="7" id="KW-1185">Reference proteome</keyword>
<keyword evidence="2" id="KW-0677">Repeat</keyword>
<keyword evidence="1" id="KW-0732">Signal</keyword>
<evidence type="ECO:0000259" key="5">
    <source>
        <dbReference type="SMART" id="SM00237"/>
    </source>
</evidence>
<dbReference type="Pfam" id="PF03160">
    <property type="entry name" value="Calx-beta"/>
    <property type="match status" value="2"/>
</dbReference>
<comment type="caution">
    <text evidence="6">The sequence shown here is derived from an EMBL/GenBank/DDBJ whole genome shotgun (WGS) entry which is preliminary data.</text>
</comment>
<proteinExistence type="predicted"/>
<dbReference type="GO" id="GO:0016020">
    <property type="term" value="C:membrane"/>
    <property type="evidence" value="ECO:0007669"/>
    <property type="project" value="InterPro"/>
</dbReference>
<dbReference type="Gene3D" id="2.60.40.2030">
    <property type="match status" value="2"/>
</dbReference>
<feature type="domain" description="Calx-beta" evidence="5">
    <location>
        <begin position="135"/>
        <end position="247"/>
    </location>
</feature>
<evidence type="ECO:0000256" key="4">
    <source>
        <dbReference type="ARBA" id="ARBA00023065"/>
    </source>
</evidence>
<dbReference type="Proteomes" id="UP001174909">
    <property type="component" value="Unassembled WGS sequence"/>
</dbReference>
<accession>A0AA35WRG8</accession>
<dbReference type="GO" id="GO:0030001">
    <property type="term" value="P:metal ion transport"/>
    <property type="evidence" value="ECO:0007669"/>
    <property type="project" value="TreeGrafter"/>
</dbReference>
<keyword evidence="3" id="KW-0106">Calcium</keyword>
<evidence type="ECO:0000313" key="6">
    <source>
        <dbReference type="EMBL" id="CAI8023712.1"/>
    </source>
</evidence>
<evidence type="ECO:0000313" key="7">
    <source>
        <dbReference type="Proteomes" id="UP001174909"/>
    </source>
</evidence>
<sequence length="561" mass="61150">MPIIITRDRTRVIINDTAEPECDPITVGYDPVTYVTTESDGSVTLTVRVFSHPGGAPRPFTLAINTQDGTATVADDDYVPVDGEIIQFNAGDVTQTHTITINDDDECEKDPNENFFSNIALDSGIPDITVTVPQATVTIDDTAEPECAPITVGYDPATYMTTESDGSVTLTVRVFSHPGGAPRPFTLVVNTQDGTATVADGDYVAVAGEIIQFNAGVVTQTHTIGINDDDECENDPNENFFSIIALDSGIPDIIVTVPRATVTIDDTSEPECGLTFFVNDTLTGDPLLTVPIWTNPTVELGDPVESLCYEVHGEDGSYFNLISDECTSVNAYYQEAVTPSPNINLNVVTQIGVMARGDTACWNIQVDLDGCNTTINGGLSLGTDFDGISVKRYATSSRVRISVPNCGDTMLVMWVFCRAGQVEDPVTWDYFDIRFIRFVVMRGLNLNEQSHGLIGQFWNVPVTVSSYTGLFGGAERSDDYVITVDHPQSDPRSFVGLKYSVTWEFEKRVCYYVGNTQAGELSEVSDPNPNDSVIEGDYTDYKVDSLFATDFKFSHFDGNRC</sequence>
<dbReference type="InterPro" id="IPR051171">
    <property type="entry name" value="CaCA"/>
</dbReference>
<protein>
    <recommendedName>
        <fullName evidence="5">Calx-beta domain-containing protein</fullName>
    </recommendedName>
</protein>
<dbReference type="SUPFAM" id="SSF141072">
    <property type="entry name" value="CalX-like"/>
    <property type="match status" value="2"/>
</dbReference>
<dbReference type="InterPro" id="IPR038081">
    <property type="entry name" value="CalX-like_sf"/>
</dbReference>
<keyword evidence="4" id="KW-0813">Transport</keyword>
<dbReference type="GO" id="GO:0007154">
    <property type="term" value="P:cell communication"/>
    <property type="evidence" value="ECO:0007669"/>
    <property type="project" value="InterPro"/>
</dbReference>
<keyword evidence="4" id="KW-0406">Ion transport</keyword>